<sequence length="111" mass="12545">MSFEAAQTDQTEPLDLSISKVRDEGDGSRGVSVEKGNDEEIGLQVFQTKPLDLSVPKLKEEGNKSQGLSMDGVSDERIKPRWLVPMKTLVEVMEQERKTKKKQHCNICRKE</sequence>
<dbReference type="AlphaFoldDB" id="A0A0R3RBL3"/>
<evidence type="ECO:0000313" key="3">
    <source>
        <dbReference type="Proteomes" id="UP000280834"/>
    </source>
</evidence>
<reference evidence="2 3" key="2">
    <citation type="submission" date="2018-11" db="EMBL/GenBank/DDBJ databases">
        <authorList>
            <consortium name="Pathogen Informatics"/>
        </authorList>
    </citation>
    <scope>NUCLEOTIDE SEQUENCE [LARGE SCALE GENOMIC DNA]</scope>
</reference>
<gene>
    <name evidence="2" type="ORF">BTMF_LOCUS15398</name>
</gene>
<evidence type="ECO:0000313" key="4">
    <source>
        <dbReference type="WBParaSite" id="BTMF_0001743201-mRNA-1"/>
    </source>
</evidence>
<feature type="region of interest" description="Disordered" evidence="1">
    <location>
        <begin position="54"/>
        <end position="73"/>
    </location>
</feature>
<evidence type="ECO:0000256" key="1">
    <source>
        <dbReference type="SAM" id="MobiDB-lite"/>
    </source>
</evidence>
<dbReference type="WBParaSite" id="BTMF_0001743201-mRNA-1">
    <property type="protein sequence ID" value="BTMF_0001743201-mRNA-1"/>
    <property type="gene ID" value="BTMF_0001743201"/>
</dbReference>
<reference evidence="4" key="1">
    <citation type="submission" date="2017-02" db="UniProtKB">
        <authorList>
            <consortium name="WormBaseParasite"/>
        </authorList>
    </citation>
    <scope>IDENTIFICATION</scope>
</reference>
<accession>A0A0R3RBL3</accession>
<name>A0A0R3RBL3_9BILA</name>
<organism evidence="4">
    <name type="scientific">Brugia timori</name>
    <dbReference type="NCBI Taxonomy" id="42155"/>
    <lineage>
        <taxon>Eukaryota</taxon>
        <taxon>Metazoa</taxon>
        <taxon>Ecdysozoa</taxon>
        <taxon>Nematoda</taxon>
        <taxon>Chromadorea</taxon>
        <taxon>Rhabditida</taxon>
        <taxon>Spirurina</taxon>
        <taxon>Spiruromorpha</taxon>
        <taxon>Filarioidea</taxon>
        <taxon>Onchocercidae</taxon>
        <taxon>Brugia</taxon>
    </lineage>
</organism>
<proteinExistence type="predicted"/>
<dbReference type="Proteomes" id="UP000280834">
    <property type="component" value="Unassembled WGS sequence"/>
</dbReference>
<keyword evidence="3" id="KW-1185">Reference proteome</keyword>
<feature type="compositionally biased region" description="Polar residues" evidence="1">
    <location>
        <begin position="1"/>
        <end position="11"/>
    </location>
</feature>
<protein>
    <submittedName>
        <fullName evidence="2 4">Uncharacterized protein</fullName>
    </submittedName>
</protein>
<feature type="region of interest" description="Disordered" evidence="1">
    <location>
        <begin position="1"/>
        <end position="38"/>
    </location>
</feature>
<dbReference type="EMBL" id="UZAG01022521">
    <property type="protein sequence ID" value="VDO53880.1"/>
    <property type="molecule type" value="Genomic_DNA"/>
</dbReference>
<evidence type="ECO:0000313" key="2">
    <source>
        <dbReference type="EMBL" id="VDO53880.1"/>
    </source>
</evidence>